<organism evidence="2 3">
    <name type="scientific">Micromonospora chalcea</name>
    <dbReference type="NCBI Taxonomy" id="1874"/>
    <lineage>
        <taxon>Bacteria</taxon>
        <taxon>Bacillati</taxon>
        <taxon>Actinomycetota</taxon>
        <taxon>Actinomycetes</taxon>
        <taxon>Micromonosporales</taxon>
        <taxon>Micromonosporaceae</taxon>
        <taxon>Micromonospora</taxon>
    </lineage>
</organism>
<sequence length="68" mass="7184">MVAHGLNPPPPTIMVNRPSNSVSASADNPSRDRMLSLIFGKNLPPIICTPLTPAPMKAPPANEIARSL</sequence>
<reference evidence="2 3" key="1">
    <citation type="submission" date="2018-05" db="EMBL/GenBank/DDBJ databases">
        <title>Micromonospora from Atacama Desert.</title>
        <authorList>
            <person name="Carro L."/>
            <person name="Goodfellow M."/>
            <person name="Klenk H.-P."/>
        </authorList>
    </citation>
    <scope>NUCLEOTIDE SEQUENCE [LARGE SCALE GENOMIC DNA]</scope>
    <source>
        <strain evidence="2 3">LB41</strain>
    </source>
</reference>
<feature type="compositionally biased region" description="Polar residues" evidence="1">
    <location>
        <begin position="17"/>
        <end position="28"/>
    </location>
</feature>
<dbReference type="EMBL" id="QGTA01000102">
    <property type="protein sequence ID" value="RQW96988.1"/>
    <property type="molecule type" value="Genomic_DNA"/>
</dbReference>
<comment type="caution">
    <text evidence="2">The sequence shown here is derived from an EMBL/GenBank/DDBJ whole genome shotgun (WGS) entry which is preliminary data.</text>
</comment>
<keyword evidence="3" id="KW-1185">Reference proteome</keyword>
<proteinExistence type="predicted"/>
<evidence type="ECO:0000313" key="3">
    <source>
        <dbReference type="Proteomes" id="UP000274694"/>
    </source>
</evidence>
<gene>
    <name evidence="2" type="ORF">DLJ60_03600</name>
</gene>
<protein>
    <submittedName>
        <fullName evidence="2">Uncharacterized protein</fullName>
    </submittedName>
</protein>
<evidence type="ECO:0000313" key="2">
    <source>
        <dbReference type="EMBL" id="RQW96988.1"/>
    </source>
</evidence>
<name>A0ABX9Y9Z5_MICCH</name>
<evidence type="ECO:0000256" key="1">
    <source>
        <dbReference type="SAM" id="MobiDB-lite"/>
    </source>
</evidence>
<accession>A0ABX9Y9Z5</accession>
<dbReference type="Proteomes" id="UP000274694">
    <property type="component" value="Unassembled WGS sequence"/>
</dbReference>
<feature type="region of interest" description="Disordered" evidence="1">
    <location>
        <begin position="1"/>
        <end position="29"/>
    </location>
</feature>